<comment type="subcellular location">
    <subcellularLocation>
        <location evidence="1 8">Cell membrane</location>
        <topology evidence="1 8">Multi-pass membrane protein</topology>
    </subcellularLocation>
</comment>
<dbReference type="Proteomes" id="UP000244089">
    <property type="component" value="Unassembled WGS sequence"/>
</dbReference>
<evidence type="ECO:0000259" key="9">
    <source>
        <dbReference type="PROSITE" id="PS50928"/>
    </source>
</evidence>
<proteinExistence type="inferred from homology"/>
<gene>
    <name evidence="10" type="ORF">C8C76_11175</name>
</gene>
<evidence type="ECO:0000256" key="7">
    <source>
        <dbReference type="ARBA" id="ARBA00024202"/>
    </source>
</evidence>
<evidence type="ECO:0000256" key="1">
    <source>
        <dbReference type="ARBA" id="ARBA00004651"/>
    </source>
</evidence>
<sequence length="293" mass="31384">MAGSNENRVMKKNTNPWLEAWRRLLQSKIGIAGLVIIIFLILVALLAPVLAPYDPIKTNIIARYKAPSSEHLLGTDGLGRDILSRIIYGSRISLQVGLFSVALALLFGVGFGLLAGYYGGKLDMVIMRFMDIMLAFPSILLAIGIVAILGPQLKNAMIAIGIINVPRFARIVRSSVLSIKESEYISAARALGAGDLRIIFKHLLPNAMAPLIVQTTLSIATAILEAAALSFLGLGAQPPSPEWGAMLSDARSSLQKAPWVATFPGLAIIFGVLGFNLLGDGLRDALDPKMKNV</sequence>
<dbReference type="Pfam" id="PF00528">
    <property type="entry name" value="BPD_transp_1"/>
    <property type="match status" value="1"/>
</dbReference>
<dbReference type="GO" id="GO:0055085">
    <property type="term" value="P:transmembrane transport"/>
    <property type="evidence" value="ECO:0007669"/>
    <property type="project" value="InterPro"/>
</dbReference>
<feature type="transmembrane region" description="Helical" evidence="8">
    <location>
        <begin position="29"/>
        <end position="51"/>
    </location>
</feature>
<evidence type="ECO:0000256" key="6">
    <source>
        <dbReference type="ARBA" id="ARBA00023136"/>
    </source>
</evidence>
<evidence type="ECO:0000313" key="11">
    <source>
        <dbReference type="Proteomes" id="UP000244089"/>
    </source>
</evidence>
<evidence type="ECO:0000256" key="3">
    <source>
        <dbReference type="ARBA" id="ARBA00022475"/>
    </source>
</evidence>
<feature type="transmembrane region" description="Helical" evidence="8">
    <location>
        <begin position="257"/>
        <end position="278"/>
    </location>
</feature>
<keyword evidence="5 8" id="KW-1133">Transmembrane helix</keyword>
<keyword evidence="2 8" id="KW-0813">Transport</keyword>
<evidence type="ECO:0000313" key="10">
    <source>
        <dbReference type="EMBL" id="PTV99357.1"/>
    </source>
</evidence>
<dbReference type="CDD" id="cd06261">
    <property type="entry name" value="TM_PBP2"/>
    <property type="match status" value="1"/>
</dbReference>
<dbReference type="RefSeq" id="WP_108139752.1">
    <property type="nucleotide sequence ID" value="NZ_JBQPXQ010000004.1"/>
</dbReference>
<evidence type="ECO:0000256" key="2">
    <source>
        <dbReference type="ARBA" id="ARBA00022448"/>
    </source>
</evidence>
<dbReference type="Gene3D" id="1.10.3720.10">
    <property type="entry name" value="MetI-like"/>
    <property type="match status" value="1"/>
</dbReference>
<dbReference type="InterPro" id="IPR000515">
    <property type="entry name" value="MetI-like"/>
</dbReference>
<dbReference type="InterPro" id="IPR035906">
    <property type="entry name" value="MetI-like_sf"/>
</dbReference>
<dbReference type="InterPro" id="IPR053385">
    <property type="entry name" value="ABC_transport_permease"/>
</dbReference>
<comment type="caution">
    <text evidence="10">The sequence shown here is derived from an EMBL/GenBank/DDBJ whole genome shotgun (WGS) entry which is preliminary data.</text>
</comment>
<dbReference type="InterPro" id="IPR025966">
    <property type="entry name" value="OppC_N"/>
</dbReference>
<keyword evidence="6 8" id="KW-0472">Membrane</keyword>
<feature type="transmembrane region" description="Helical" evidence="8">
    <location>
        <begin position="98"/>
        <end position="120"/>
    </location>
</feature>
<feature type="domain" description="ABC transmembrane type-1" evidence="9">
    <location>
        <begin position="90"/>
        <end position="279"/>
    </location>
</feature>
<comment type="similarity">
    <text evidence="7">Belongs to the binding-protein-dependent transport system permease family. OppBC subfamily.</text>
</comment>
<evidence type="ECO:0000256" key="5">
    <source>
        <dbReference type="ARBA" id="ARBA00022989"/>
    </source>
</evidence>
<dbReference type="PROSITE" id="PS50928">
    <property type="entry name" value="ABC_TM1"/>
    <property type="match status" value="1"/>
</dbReference>
<accession>A0A2T5RKC9</accession>
<dbReference type="GO" id="GO:0005886">
    <property type="term" value="C:plasma membrane"/>
    <property type="evidence" value="ECO:0007669"/>
    <property type="project" value="UniProtKB-SubCell"/>
</dbReference>
<dbReference type="PANTHER" id="PTHR43386:SF1">
    <property type="entry name" value="D,D-DIPEPTIDE TRANSPORT SYSTEM PERMEASE PROTEIN DDPC-RELATED"/>
    <property type="match status" value="1"/>
</dbReference>
<dbReference type="InterPro" id="IPR050366">
    <property type="entry name" value="BP-dependent_transpt_permease"/>
</dbReference>
<dbReference type="OrthoDB" id="9783218at2"/>
<dbReference type="PANTHER" id="PTHR43386">
    <property type="entry name" value="OLIGOPEPTIDE TRANSPORT SYSTEM PERMEASE PROTEIN APPC"/>
    <property type="match status" value="1"/>
</dbReference>
<evidence type="ECO:0000256" key="8">
    <source>
        <dbReference type="RuleBase" id="RU363032"/>
    </source>
</evidence>
<reference evidence="10 11" key="1">
    <citation type="submission" date="2018-04" db="EMBL/GenBank/DDBJ databases">
        <title>Subsurface microbial communities from deep shales in Ohio and West Virginia, USA.</title>
        <authorList>
            <person name="Wrighton K."/>
        </authorList>
    </citation>
    <scope>NUCLEOTIDE SEQUENCE [LARGE SCALE GENOMIC DNA]</scope>
    <source>
        <strain evidence="10 11">WC1</strain>
    </source>
</reference>
<dbReference type="AlphaFoldDB" id="A0A2T5RKC9"/>
<dbReference type="SUPFAM" id="SSF161098">
    <property type="entry name" value="MetI-like"/>
    <property type="match status" value="1"/>
</dbReference>
<evidence type="ECO:0000256" key="4">
    <source>
        <dbReference type="ARBA" id="ARBA00022692"/>
    </source>
</evidence>
<protein>
    <submittedName>
        <fullName evidence="10">Peptide/nickel transport system permease protein</fullName>
    </submittedName>
</protein>
<feature type="transmembrane region" description="Helical" evidence="8">
    <location>
        <begin position="132"/>
        <end position="150"/>
    </location>
</feature>
<name>A0A2T5RKC9_9FIRM</name>
<feature type="transmembrane region" description="Helical" evidence="8">
    <location>
        <begin position="211"/>
        <end position="236"/>
    </location>
</feature>
<dbReference type="NCBIfam" id="NF045474">
    <property type="entry name" value="Opp2C"/>
    <property type="match status" value="1"/>
</dbReference>
<keyword evidence="4 8" id="KW-0812">Transmembrane</keyword>
<keyword evidence="3" id="KW-1003">Cell membrane</keyword>
<organism evidence="10 11">
    <name type="scientific">Halanaerobium saccharolyticum</name>
    <dbReference type="NCBI Taxonomy" id="43595"/>
    <lineage>
        <taxon>Bacteria</taxon>
        <taxon>Bacillati</taxon>
        <taxon>Bacillota</taxon>
        <taxon>Clostridia</taxon>
        <taxon>Halanaerobiales</taxon>
        <taxon>Halanaerobiaceae</taxon>
        <taxon>Halanaerobium</taxon>
    </lineage>
</organism>
<dbReference type="EMBL" id="QAXS01000011">
    <property type="protein sequence ID" value="PTV99357.1"/>
    <property type="molecule type" value="Genomic_DNA"/>
</dbReference>
<dbReference type="Pfam" id="PF12911">
    <property type="entry name" value="OppC_N"/>
    <property type="match status" value="1"/>
</dbReference>